<comment type="caution">
    <text evidence="1">The sequence shown here is derived from an EMBL/GenBank/DDBJ whole genome shotgun (WGS) entry which is preliminary data.</text>
</comment>
<keyword evidence="2" id="KW-1185">Reference proteome</keyword>
<organism evidence="1 2">
    <name type="scientific">Macrolepiota fuliginosa MF-IS2</name>
    <dbReference type="NCBI Taxonomy" id="1400762"/>
    <lineage>
        <taxon>Eukaryota</taxon>
        <taxon>Fungi</taxon>
        <taxon>Dikarya</taxon>
        <taxon>Basidiomycota</taxon>
        <taxon>Agaricomycotina</taxon>
        <taxon>Agaricomycetes</taxon>
        <taxon>Agaricomycetidae</taxon>
        <taxon>Agaricales</taxon>
        <taxon>Agaricineae</taxon>
        <taxon>Agaricaceae</taxon>
        <taxon>Macrolepiota</taxon>
    </lineage>
</organism>
<reference evidence="1" key="1">
    <citation type="submission" date="2020-11" db="EMBL/GenBank/DDBJ databases">
        <authorList>
            <consortium name="DOE Joint Genome Institute"/>
            <person name="Ahrendt S."/>
            <person name="Riley R."/>
            <person name="Andreopoulos W."/>
            <person name="Labutti K."/>
            <person name="Pangilinan J."/>
            <person name="Ruiz-Duenas F.J."/>
            <person name="Barrasa J.M."/>
            <person name="Sanchez-Garcia M."/>
            <person name="Camarero S."/>
            <person name="Miyauchi S."/>
            <person name="Serrano A."/>
            <person name="Linde D."/>
            <person name="Babiker R."/>
            <person name="Drula E."/>
            <person name="Ayuso-Fernandez I."/>
            <person name="Pacheco R."/>
            <person name="Padilla G."/>
            <person name="Ferreira P."/>
            <person name="Barriuso J."/>
            <person name="Kellner H."/>
            <person name="Castanera R."/>
            <person name="Alfaro M."/>
            <person name="Ramirez L."/>
            <person name="Pisabarro A.G."/>
            <person name="Kuo A."/>
            <person name="Tritt A."/>
            <person name="Lipzen A."/>
            <person name="He G."/>
            <person name="Yan M."/>
            <person name="Ng V."/>
            <person name="Cullen D."/>
            <person name="Martin F."/>
            <person name="Rosso M.-N."/>
            <person name="Henrissat B."/>
            <person name="Hibbett D."/>
            <person name="Martinez A.T."/>
            <person name="Grigoriev I.V."/>
        </authorList>
    </citation>
    <scope>NUCLEOTIDE SEQUENCE</scope>
    <source>
        <strain evidence="1">MF-IS2</strain>
    </source>
</reference>
<sequence>MPAHQVTVMRPPYRGVLPREVTKGLKLLEKSMNARFHKLIVDSFMDRKFCQSLALDSSMIQTNAEAKANRQKLSALFTSPWSTPKVPLVWGIVSFLEPRPTATFFQLSIARLYPILQRHRTLPP</sequence>
<protein>
    <submittedName>
        <fullName evidence="1">Uncharacterized protein</fullName>
    </submittedName>
</protein>
<evidence type="ECO:0000313" key="2">
    <source>
        <dbReference type="Proteomes" id="UP000807342"/>
    </source>
</evidence>
<dbReference type="Proteomes" id="UP000807342">
    <property type="component" value="Unassembled WGS sequence"/>
</dbReference>
<dbReference type="EMBL" id="MU151213">
    <property type="protein sequence ID" value="KAF9447140.1"/>
    <property type="molecule type" value="Genomic_DNA"/>
</dbReference>
<name>A0A9P5XCP7_9AGAR</name>
<proteinExistence type="predicted"/>
<accession>A0A9P5XCP7</accession>
<gene>
    <name evidence="1" type="ORF">P691DRAFT_707263</name>
</gene>
<dbReference type="AlphaFoldDB" id="A0A9P5XCP7"/>
<evidence type="ECO:0000313" key="1">
    <source>
        <dbReference type="EMBL" id="KAF9447140.1"/>
    </source>
</evidence>